<reference evidence="2 3" key="1">
    <citation type="submission" date="2019-02" db="EMBL/GenBank/DDBJ databases">
        <title>Genome sequencing of the rare red list fungi Hericium alpestre (H. flagellum).</title>
        <authorList>
            <person name="Buettner E."/>
            <person name="Kellner H."/>
        </authorList>
    </citation>
    <scope>NUCLEOTIDE SEQUENCE [LARGE SCALE GENOMIC DNA]</scope>
    <source>
        <strain evidence="2 3">DSM 108284</strain>
    </source>
</reference>
<evidence type="ECO:0000256" key="1">
    <source>
        <dbReference type="SAM" id="MobiDB-lite"/>
    </source>
</evidence>
<sequence>MRAQAVEQNASSSNTTTKPDTIKIVPVHDDLVAQQIEGSNTKPEDDMDAPIDTEQGELITQQVEGSNTKPEDDMDAPVDAEPIMQQFEGSDTEPEDDKEVPVDTEPGEPEGSNTEPEDDKEVPPRCCTSYCIILTYSC</sequence>
<feature type="region of interest" description="Disordered" evidence="1">
    <location>
        <begin position="1"/>
        <end position="124"/>
    </location>
</feature>
<name>A0A4Y9ZL07_9AGAM</name>
<comment type="caution">
    <text evidence="2">The sequence shown here is derived from an EMBL/GenBank/DDBJ whole genome shotgun (WGS) entry which is preliminary data.</text>
</comment>
<protein>
    <submittedName>
        <fullName evidence="2">Uncharacterized protein</fullName>
    </submittedName>
</protein>
<feature type="compositionally biased region" description="Polar residues" evidence="1">
    <location>
        <begin position="58"/>
        <end position="68"/>
    </location>
</feature>
<feature type="compositionally biased region" description="Polar residues" evidence="1">
    <location>
        <begin position="1"/>
        <end position="19"/>
    </location>
</feature>
<evidence type="ECO:0000313" key="2">
    <source>
        <dbReference type="EMBL" id="TFY75516.1"/>
    </source>
</evidence>
<organism evidence="2 3">
    <name type="scientific">Hericium alpestre</name>
    <dbReference type="NCBI Taxonomy" id="135208"/>
    <lineage>
        <taxon>Eukaryota</taxon>
        <taxon>Fungi</taxon>
        <taxon>Dikarya</taxon>
        <taxon>Basidiomycota</taxon>
        <taxon>Agaricomycotina</taxon>
        <taxon>Agaricomycetes</taxon>
        <taxon>Russulales</taxon>
        <taxon>Hericiaceae</taxon>
        <taxon>Hericium</taxon>
    </lineage>
</organism>
<proteinExistence type="predicted"/>
<gene>
    <name evidence="2" type="ORF">EWM64_g8500</name>
</gene>
<dbReference type="AlphaFoldDB" id="A0A4Y9ZL07"/>
<feature type="compositionally biased region" description="Acidic residues" evidence="1">
    <location>
        <begin position="45"/>
        <end position="55"/>
    </location>
</feature>
<keyword evidence="3" id="KW-1185">Reference proteome</keyword>
<accession>A0A4Y9ZL07</accession>
<dbReference type="Proteomes" id="UP000298061">
    <property type="component" value="Unassembled WGS sequence"/>
</dbReference>
<evidence type="ECO:0000313" key="3">
    <source>
        <dbReference type="Proteomes" id="UP000298061"/>
    </source>
</evidence>
<dbReference type="EMBL" id="SFCI01001544">
    <property type="protein sequence ID" value="TFY75516.1"/>
    <property type="molecule type" value="Genomic_DNA"/>
</dbReference>